<keyword evidence="1" id="KW-0472">Membrane</keyword>
<organism evidence="2 3">
    <name type="scientific">Haloferax gibbonsii</name>
    <dbReference type="NCBI Taxonomy" id="35746"/>
    <lineage>
        <taxon>Archaea</taxon>
        <taxon>Methanobacteriati</taxon>
        <taxon>Methanobacteriota</taxon>
        <taxon>Stenosarchaea group</taxon>
        <taxon>Halobacteria</taxon>
        <taxon>Halobacteriales</taxon>
        <taxon>Haloferacaceae</taxon>
        <taxon>Haloferax</taxon>
    </lineage>
</organism>
<sequence>MLLLLLGAACLVAPLCAAAVAFYAGRRGRPSRLRRRWAVLVGGVSVVGFLVPHLFADSVQYLYFEVLKPRPIAVTPYELLVVNLGTGLVFSVGAVGCYVVASEIRRSDTTSP</sequence>
<dbReference type="RefSeq" id="WP_050459463.1">
    <property type="nucleotide sequence ID" value="NZ_CP011947.1"/>
</dbReference>
<proteinExistence type="predicted"/>
<feature type="transmembrane region" description="Helical" evidence="1">
    <location>
        <begin position="77"/>
        <end position="101"/>
    </location>
</feature>
<evidence type="ECO:0000256" key="1">
    <source>
        <dbReference type="SAM" id="Phobius"/>
    </source>
</evidence>
<dbReference type="GeneID" id="59460204"/>
<name>A0A871BIP1_HALGI</name>
<gene>
    <name evidence="2" type="ORF">HfgLR_12700</name>
</gene>
<evidence type="ECO:0000313" key="2">
    <source>
        <dbReference type="EMBL" id="QOS12676.1"/>
    </source>
</evidence>
<reference evidence="2" key="1">
    <citation type="journal article" date="2021" name="Front. Microbiol.">
        <title>Cellular and Genomic Properties of Haloferax gibbonsii LR2-5, the Host of Euryarchaeal Virus HFTV1.</title>
        <authorList>
            <person name="Tittes C."/>
            <person name="Schwarzer S."/>
            <person name="Pfeiffer F."/>
            <person name="Dyall-Smith M."/>
            <person name="Rodriguez-Franco M."/>
            <person name="Oksanen H.M."/>
            <person name="Quax T.E.F."/>
        </authorList>
    </citation>
    <scope>NUCLEOTIDE SEQUENCE</scope>
    <source>
        <strain evidence="2">LR2-5</strain>
    </source>
</reference>
<protein>
    <submittedName>
        <fullName evidence="2">Uncharacterized protein</fullName>
    </submittedName>
</protein>
<keyword evidence="1" id="KW-0812">Transmembrane</keyword>
<accession>A0A871BIP1</accession>
<feature type="transmembrane region" description="Helical" evidence="1">
    <location>
        <begin position="37"/>
        <end position="56"/>
    </location>
</feature>
<dbReference type="AlphaFoldDB" id="A0A871BIP1"/>
<dbReference type="Proteomes" id="UP000663064">
    <property type="component" value="Chromosome"/>
</dbReference>
<keyword evidence="1" id="KW-1133">Transmembrane helix</keyword>
<dbReference type="EMBL" id="CP063205">
    <property type="protein sequence ID" value="QOS12676.1"/>
    <property type="molecule type" value="Genomic_DNA"/>
</dbReference>
<evidence type="ECO:0000313" key="3">
    <source>
        <dbReference type="Proteomes" id="UP000663064"/>
    </source>
</evidence>